<feature type="region of interest" description="Disordered" evidence="2">
    <location>
        <begin position="319"/>
        <end position="347"/>
    </location>
</feature>
<name>A0A9P8C911_9HELO</name>
<dbReference type="EMBL" id="MU251377">
    <property type="protein sequence ID" value="KAG9237960.1"/>
    <property type="molecule type" value="Genomic_DNA"/>
</dbReference>
<protein>
    <submittedName>
        <fullName evidence="3">Uncharacterized protein</fullName>
    </submittedName>
</protein>
<feature type="compositionally biased region" description="Basic and acidic residues" evidence="2">
    <location>
        <begin position="334"/>
        <end position="344"/>
    </location>
</feature>
<accession>A0A9P8C911</accession>
<proteinExistence type="predicted"/>
<evidence type="ECO:0000313" key="4">
    <source>
        <dbReference type="Proteomes" id="UP000824998"/>
    </source>
</evidence>
<feature type="coiled-coil region" evidence="1">
    <location>
        <begin position="7"/>
        <end position="34"/>
    </location>
</feature>
<evidence type="ECO:0000256" key="1">
    <source>
        <dbReference type="SAM" id="Coils"/>
    </source>
</evidence>
<keyword evidence="4" id="KW-1185">Reference proteome</keyword>
<evidence type="ECO:0000256" key="2">
    <source>
        <dbReference type="SAM" id="MobiDB-lite"/>
    </source>
</evidence>
<organism evidence="3 4">
    <name type="scientific">Amylocarpus encephaloides</name>
    <dbReference type="NCBI Taxonomy" id="45428"/>
    <lineage>
        <taxon>Eukaryota</taxon>
        <taxon>Fungi</taxon>
        <taxon>Dikarya</taxon>
        <taxon>Ascomycota</taxon>
        <taxon>Pezizomycotina</taxon>
        <taxon>Leotiomycetes</taxon>
        <taxon>Helotiales</taxon>
        <taxon>Helotiales incertae sedis</taxon>
        <taxon>Amylocarpus</taxon>
    </lineage>
</organism>
<feature type="region of interest" description="Disordered" evidence="2">
    <location>
        <begin position="465"/>
        <end position="512"/>
    </location>
</feature>
<reference evidence="3" key="1">
    <citation type="journal article" date="2021" name="IMA Fungus">
        <title>Genomic characterization of three marine fungi, including Emericellopsis atlantica sp. nov. with signatures of a generalist lifestyle and marine biomass degradation.</title>
        <authorList>
            <person name="Hagestad O.C."/>
            <person name="Hou L."/>
            <person name="Andersen J.H."/>
            <person name="Hansen E.H."/>
            <person name="Altermark B."/>
            <person name="Li C."/>
            <person name="Kuhnert E."/>
            <person name="Cox R.J."/>
            <person name="Crous P.W."/>
            <person name="Spatafora J.W."/>
            <person name="Lail K."/>
            <person name="Amirebrahimi M."/>
            <person name="Lipzen A."/>
            <person name="Pangilinan J."/>
            <person name="Andreopoulos W."/>
            <person name="Hayes R.D."/>
            <person name="Ng V."/>
            <person name="Grigoriev I.V."/>
            <person name="Jackson S.A."/>
            <person name="Sutton T.D.S."/>
            <person name="Dobson A.D.W."/>
            <person name="Rama T."/>
        </authorList>
    </citation>
    <scope>NUCLEOTIDE SEQUENCE</scope>
    <source>
        <strain evidence="3">TRa018bII</strain>
    </source>
</reference>
<feature type="region of interest" description="Disordered" evidence="2">
    <location>
        <begin position="363"/>
        <end position="433"/>
    </location>
</feature>
<dbReference type="OrthoDB" id="4755094at2759"/>
<comment type="caution">
    <text evidence="3">The sequence shown here is derived from an EMBL/GenBank/DDBJ whole genome shotgun (WGS) entry which is preliminary data.</text>
</comment>
<sequence length="512" mass="59157">MDDSDEIETLKSENEALKCALKEATLQLAALAHKEYQVPDGSIRDDYEKRCRAIEIWIDYACSDQPNDFRNKYREALKNEDKTHRLETLGIGLQGPATSDPTLEWRKKLDTLHYYILSLTIGRYVFQEILMRPYPVGTTPSQESAFLSIEKEMLKMGKTKSKKNQWRSDTLRALCSSKSFHSRHQYELSRLWEPLQGDLTYWLKSGCLSKHKARLQREIFAPAVKLHREILFSTQQYEFNFITTRDLQFVPKVGLEEAIPYIGKDITTWKTMTDEFTYTNFQCIYPSLAAYDMEAENKSELVKPVVAVYKHNFPPVAKLSTASSASSSPQRTDSPLKESREYKLHKTTSTFRNTGNSWFEWASRGSRKAGDSRRSPESASRRAIRDSKSTQSRNRHMSQDQSINHPPPNQTPQNQEPQASSYKYSHPPTGETQQYEDITVEEPEEMQNSTYHDAYTEDIMVEEPEEMQNSTYHDAFPEAPENASSYETYADNQTGDSNQLKLCPNSQLEWRN</sequence>
<feature type="compositionally biased region" description="Basic and acidic residues" evidence="2">
    <location>
        <begin position="368"/>
        <end position="388"/>
    </location>
</feature>
<evidence type="ECO:0000313" key="3">
    <source>
        <dbReference type="EMBL" id="KAG9237960.1"/>
    </source>
</evidence>
<feature type="compositionally biased region" description="Polar residues" evidence="2">
    <location>
        <begin position="482"/>
        <end position="512"/>
    </location>
</feature>
<gene>
    <name evidence="3" type="ORF">BJ875DRAFT_480770</name>
</gene>
<dbReference type="AlphaFoldDB" id="A0A9P8C911"/>
<keyword evidence="1" id="KW-0175">Coiled coil</keyword>
<dbReference type="Proteomes" id="UP000824998">
    <property type="component" value="Unassembled WGS sequence"/>
</dbReference>